<feature type="region of interest" description="Disordered" evidence="4">
    <location>
        <begin position="1"/>
        <end position="218"/>
    </location>
</feature>
<feature type="compositionally biased region" description="Polar residues" evidence="4">
    <location>
        <begin position="475"/>
        <end position="495"/>
    </location>
</feature>
<feature type="repeat" description="ANK" evidence="3">
    <location>
        <begin position="648"/>
        <end position="680"/>
    </location>
</feature>
<evidence type="ECO:0000256" key="4">
    <source>
        <dbReference type="SAM" id="MobiDB-lite"/>
    </source>
</evidence>
<keyword evidence="2 3" id="KW-0040">ANK repeat</keyword>
<feature type="compositionally biased region" description="Low complexity" evidence="4">
    <location>
        <begin position="41"/>
        <end position="52"/>
    </location>
</feature>
<feature type="region of interest" description="Disordered" evidence="4">
    <location>
        <begin position="416"/>
        <end position="523"/>
    </location>
</feature>
<feature type="compositionally biased region" description="Low complexity" evidence="4">
    <location>
        <begin position="142"/>
        <end position="161"/>
    </location>
</feature>
<dbReference type="Pfam" id="PF00023">
    <property type="entry name" value="Ank"/>
    <property type="match status" value="1"/>
</dbReference>
<name>A0A2C5YBR4_9HYPO</name>
<evidence type="ECO:0000256" key="1">
    <source>
        <dbReference type="ARBA" id="ARBA00022737"/>
    </source>
</evidence>
<protein>
    <submittedName>
        <fullName evidence="5">Uncharacterized protein</fullName>
    </submittedName>
</protein>
<dbReference type="InterPro" id="IPR002110">
    <property type="entry name" value="Ankyrin_rpt"/>
</dbReference>
<gene>
    <name evidence="5" type="ORF">CDD81_4625</name>
</gene>
<dbReference type="SMART" id="SM00248">
    <property type="entry name" value="ANK"/>
    <property type="match status" value="13"/>
</dbReference>
<dbReference type="AlphaFoldDB" id="A0A2C5YBR4"/>
<evidence type="ECO:0000313" key="5">
    <source>
        <dbReference type="EMBL" id="PHH64404.1"/>
    </source>
</evidence>
<dbReference type="PROSITE" id="PS50088">
    <property type="entry name" value="ANK_REPEAT"/>
    <property type="match status" value="3"/>
</dbReference>
<dbReference type="STRING" id="1399860.A0A2C5YBR4"/>
<dbReference type="PROSITE" id="PS50297">
    <property type="entry name" value="ANK_REP_REGION"/>
    <property type="match status" value="1"/>
</dbReference>
<feature type="compositionally biased region" description="Low complexity" evidence="4">
    <location>
        <begin position="496"/>
        <end position="509"/>
    </location>
</feature>
<dbReference type="Pfam" id="PF12796">
    <property type="entry name" value="Ank_2"/>
    <property type="match status" value="3"/>
</dbReference>
<dbReference type="OrthoDB" id="194358at2759"/>
<dbReference type="EMBL" id="NJET01000031">
    <property type="protein sequence ID" value="PHH64404.1"/>
    <property type="molecule type" value="Genomic_DNA"/>
</dbReference>
<feature type="compositionally biased region" description="Polar residues" evidence="4">
    <location>
        <begin position="19"/>
        <end position="31"/>
    </location>
</feature>
<reference evidence="5 6" key="1">
    <citation type="submission" date="2017-06" db="EMBL/GenBank/DDBJ databases">
        <title>Ant-infecting Ophiocordyceps genomes reveal a high diversity of potential behavioral manipulation genes and a possible major role for enterotoxins.</title>
        <authorList>
            <person name="De Bekker C."/>
            <person name="Evans H.C."/>
            <person name="Brachmann A."/>
            <person name="Hughes D.P."/>
        </authorList>
    </citation>
    <scope>NUCLEOTIDE SEQUENCE [LARGE SCALE GENOMIC DNA]</scope>
    <source>
        <strain evidence="5 6">Map64</strain>
    </source>
</reference>
<proteinExistence type="predicted"/>
<keyword evidence="1" id="KW-0677">Repeat</keyword>
<organism evidence="5 6">
    <name type="scientific">Ophiocordyceps australis</name>
    <dbReference type="NCBI Taxonomy" id="1399860"/>
    <lineage>
        <taxon>Eukaryota</taxon>
        <taxon>Fungi</taxon>
        <taxon>Dikarya</taxon>
        <taxon>Ascomycota</taxon>
        <taxon>Pezizomycotina</taxon>
        <taxon>Sordariomycetes</taxon>
        <taxon>Hypocreomycetidae</taxon>
        <taxon>Hypocreales</taxon>
        <taxon>Ophiocordycipitaceae</taxon>
        <taxon>Ophiocordyceps</taxon>
    </lineage>
</organism>
<keyword evidence="6" id="KW-1185">Reference proteome</keyword>
<feature type="compositionally biased region" description="Polar residues" evidence="4">
    <location>
        <begin position="96"/>
        <end position="116"/>
    </location>
</feature>
<feature type="compositionally biased region" description="Low complexity" evidence="4">
    <location>
        <begin position="70"/>
        <end position="95"/>
    </location>
</feature>
<feature type="repeat" description="ANK" evidence="3">
    <location>
        <begin position="749"/>
        <end position="781"/>
    </location>
</feature>
<evidence type="ECO:0000256" key="3">
    <source>
        <dbReference type="PROSITE-ProRule" id="PRU00023"/>
    </source>
</evidence>
<dbReference type="SUPFAM" id="SSF48403">
    <property type="entry name" value="Ankyrin repeat"/>
    <property type="match status" value="2"/>
</dbReference>
<dbReference type="InterPro" id="IPR036770">
    <property type="entry name" value="Ankyrin_rpt-contain_sf"/>
</dbReference>
<dbReference type="Proteomes" id="UP000226192">
    <property type="component" value="Unassembled WGS sequence"/>
</dbReference>
<feature type="repeat" description="ANK" evidence="3">
    <location>
        <begin position="933"/>
        <end position="965"/>
    </location>
</feature>
<feature type="compositionally biased region" description="Pro residues" evidence="4">
    <location>
        <begin position="166"/>
        <end position="180"/>
    </location>
</feature>
<comment type="caution">
    <text evidence="5">The sequence shown here is derived from an EMBL/GenBank/DDBJ whole genome shotgun (WGS) entry which is preliminary data.</text>
</comment>
<evidence type="ECO:0000256" key="2">
    <source>
        <dbReference type="ARBA" id="ARBA00023043"/>
    </source>
</evidence>
<feature type="compositionally biased region" description="Basic and acidic residues" evidence="4">
    <location>
        <begin position="9"/>
        <end position="18"/>
    </location>
</feature>
<feature type="region of interest" description="Disordered" evidence="4">
    <location>
        <begin position="567"/>
        <end position="586"/>
    </location>
</feature>
<sequence length="1151" mass="125370">MSFLSLDLTQDRPSRAHDSSQAPTLPPQESLTLDLKEALGLLPSTPSTLSPTASRVVPGRDAPAAPAPKPSNQSLNQSPNQSLNHNFNFNHNSHSYQDSPATSFSPRPSQNPLYQQSNHSASSRALSAHREPIHHSPSPRGYSPSPQAYSPSPRLSSTGSSAGLHKPPPASFPSRGPPSSFPAGQQPDLHRVVSAKSSYSQGRSHQRPHDISEEPDLPPFLPLVAEHSRMNMTSSNKAQSQCLHLCKNIAAAGDQVAERMAEYSSLVKHLPHGFDQLANELLDACQVLFYIEAGLEEAVRTAHPLPLEMVTVLEKRFRAAQGDFRVLDQMVNKFLEYERRGAMGRMRRGFGKMFGDSGIEKMKLALQKRREDLKMSALMFQWNLGNDKIETEPGIGYIGLAAVLDDSNLRRSRNESLIGVNDDKNSIHRSIPSRHQSHHDSQHDDPRLASAHHHHGQPLPLLPPAKDDHLGPFSPESTSGESSHFNQTNSDMSAGSPTTRYTVSSTTSSYDGHVGNKKASVQDRRGAYDENLEPLRENSREMDALLADINNLDLDSTKVVNLKSEPFDMPRRRPRSNVDAEKHGSKHALVSAVRVSDHKSMMQLLDRGVSPNTGADAHALNEAVSMQDSESVRVLLLYGADPNETDRDGVSPLVAASEKSFLSAAAALLKYGADPNLTTDPDLETPLAVATIANNVRLSHLMLMYGGNPNSITAERNTLLISCINKKTPIKLVDLLLGYGADPNDKNHEGKTALFEAITCGRADIVTSLLENKANPNLPGPKHMLWPSTSQPACLKLLLAHGADFRKAPGIMELATSTNQMESIGILLKAGVDPNAKKDGVYTPLCSSIRDNRPDIFQLLLSSGADPNLPASEYPAFKCVTHNRVQFLPALVAAGAKLNSPKGILETAVTSNNGEALRWLLDQGLDPDEKNSKGHTALTSAIRDNRLNFVETLLKRGANPNIRGQDWPVCMAVRHPEILKRVLTVLPEPRAFKGVMEMAVVANQLESIKLLMAAGVSVEDRNGGVFSPLTSAIREHRTEIVTYLIEQGGADVNAPGEHLPIVKGLRRCAAGDEASIIDVLLDNGADPNKVYRGWNGIMQALENGDADMLRKLCEKSGVNVDVRDDNGRTVTEIAVSRRWEEAVSIMLDNAI</sequence>
<feature type="compositionally biased region" description="Low complexity" evidence="4">
    <location>
        <begin position="117"/>
        <end position="126"/>
    </location>
</feature>
<evidence type="ECO:0000313" key="6">
    <source>
        <dbReference type="Proteomes" id="UP000226192"/>
    </source>
</evidence>
<dbReference type="PANTHER" id="PTHR24198">
    <property type="entry name" value="ANKYRIN REPEAT AND PROTEIN KINASE DOMAIN-CONTAINING PROTEIN"/>
    <property type="match status" value="1"/>
</dbReference>
<feature type="compositionally biased region" description="Basic and acidic residues" evidence="4">
    <location>
        <begin position="567"/>
        <end position="583"/>
    </location>
</feature>
<dbReference type="PANTHER" id="PTHR24198:SF165">
    <property type="entry name" value="ANKYRIN REPEAT-CONTAINING PROTEIN-RELATED"/>
    <property type="match status" value="1"/>
</dbReference>
<feature type="compositionally biased region" description="Basic and acidic residues" evidence="4">
    <location>
        <begin position="438"/>
        <end position="447"/>
    </location>
</feature>
<accession>A0A2C5YBR4</accession>
<dbReference type="Gene3D" id="1.25.40.20">
    <property type="entry name" value="Ankyrin repeat-containing domain"/>
    <property type="match status" value="2"/>
</dbReference>